<dbReference type="Proteomes" id="UP000192758">
    <property type="component" value="Unassembled WGS sequence"/>
</dbReference>
<reference evidence="2 3" key="1">
    <citation type="journal article" date="2017" name="Environ. Microbiol.">
        <title>Decay of the glycolytic pathway and adaptation to intranuclear parasitism within Enterocytozoonidae microsporidia.</title>
        <authorList>
            <person name="Wiredu Boakye D."/>
            <person name="Jaroenlak P."/>
            <person name="Prachumwat A."/>
            <person name="Williams T.A."/>
            <person name="Bateman K.S."/>
            <person name="Itsathitphaisarn O."/>
            <person name="Sritunyalucksana K."/>
            <person name="Paszkiewicz K.H."/>
            <person name="Moore K.A."/>
            <person name="Stentiford G.D."/>
            <person name="Williams B.A."/>
        </authorList>
    </citation>
    <scope>NUCLEOTIDE SEQUENCE [LARGE SCALE GENOMIC DNA]</scope>
    <source>
        <strain evidence="2 3">TH1</strain>
    </source>
</reference>
<evidence type="ECO:0000313" key="2">
    <source>
        <dbReference type="EMBL" id="OQS54746.1"/>
    </source>
</evidence>
<comment type="caution">
    <text evidence="2">The sequence shown here is derived from an EMBL/GenBank/DDBJ whole genome shotgun (WGS) entry which is preliminary data.</text>
</comment>
<sequence>MFFQFFIGLANALITYTCKKGSNDKFFLEIHSRNLITLKDFITDKESASRFHLIHIDQVMKTHQAYLFSLKEAKSNTKFCWLISKRDEGEDKFIFRNVPHTEETKGLVDLCLKRGYSLSLNRVVEGKEVEDEEYETVVYNIKEEMKKNRKITSESTEQTEYKSDYSETSVEKLQVKPATTEGKHPTSLKKTKKEKHLEQTTQTLDEEIKIVQDKIVDGLDLLKKLLQKMPYEKIIRREFTLSGELQDKKTFLEQLIKHYTSLCDLNGMLRWYEEEEEILE</sequence>
<feature type="compositionally biased region" description="Basic and acidic residues" evidence="1">
    <location>
        <begin position="159"/>
        <end position="174"/>
    </location>
</feature>
<protein>
    <submittedName>
        <fullName evidence="2">Uncharacterized protein</fullName>
    </submittedName>
</protein>
<evidence type="ECO:0000313" key="3">
    <source>
        <dbReference type="Proteomes" id="UP000192758"/>
    </source>
</evidence>
<dbReference type="AlphaFoldDB" id="A0A1W0E6A8"/>
<name>A0A1W0E6A8_9MICR</name>
<dbReference type="EMBL" id="MNPJ01000017">
    <property type="protein sequence ID" value="OQS54746.1"/>
    <property type="molecule type" value="Genomic_DNA"/>
</dbReference>
<accession>A0A1W0E6A8</accession>
<keyword evidence="3" id="KW-1185">Reference proteome</keyword>
<dbReference type="VEuPathDB" id="MicrosporidiaDB:EHP00_1718"/>
<gene>
    <name evidence="2" type="ORF">EHP00_1718</name>
</gene>
<evidence type="ECO:0000256" key="1">
    <source>
        <dbReference type="SAM" id="MobiDB-lite"/>
    </source>
</evidence>
<organism evidence="2 3">
    <name type="scientific">Ecytonucleospora hepatopenaei</name>
    <dbReference type="NCBI Taxonomy" id="646526"/>
    <lineage>
        <taxon>Eukaryota</taxon>
        <taxon>Fungi</taxon>
        <taxon>Fungi incertae sedis</taxon>
        <taxon>Microsporidia</taxon>
        <taxon>Enterocytozoonidae</taxon>
        <taxon>Ecytonucleospora</taxon>
    </lineage>
</organism>
<proteinExistence type="predicted"/>
<feature type="region of interest" description="Disordered" evidence="1">
    <location>
        <begin position="148"/>
        <end position="195"/>
    </location>
</feature>